<organism evidence="4 5">
    <name type="scientific">Cymbomonas tetramitiformis</name>
    <dbReference type="NCBI Taxonomy" id="36881"/>
    <lineage>
        <taxon>Eukaryota</taxon>
        <taxon>Viridiplantae</taxon>
        <taxon>Chlorophyta</taxon>
        <taxon>Pyramimonadophyceae</taxon>
        <taxon>Pyramimonadales</taxon>
        <taxon>Pyramimonadaceae</taxon>
        <taxon>Cymbomonas</taxon>
    </lineage>
</organism>
<keyword evidence="2" id="KW-1133">Transmembrane helix</keyword>
<comment type="caution">
    <text evidence="4">The sequence shown here is derived from an EMBL/GenBank/DDBJ whole genome shotgun (WGS) entry which is preliminary data.</text>
</comment>
<dbReference type="PANTHER" id="PTHR43037:SF1">
    <property type="entry name" value="BLL1128 PROTEIN"/>
    <property type="match status" value="1"/>
</dbReference>
<dbReference type="InterPro" id="IPR029058">
    <property type="entry name" value="AB_hydrolase_fold"/>
</dbReference>
<proteinExistence type="predicted"/>
<dbReference type="InterPro" id="IPR050955">
    <property type="entry name" value="Plant_Biomass_Hydrol_Est"/>
</dbReference>
<evidence type="ECO:0000256" key="2">
    <source>
        <dbReference type="SAM" id="Phobius"/>
    </source>
</evidence>
<dbReference type="EMBL" id="LGRX02034462">
    <property type="protein sequence ID" value="KAK3237754.1"/>
    <property type="molecule type" value="Genomic_DNA"/>
</dbReference>
<keyword evidence="1" id="KW-0732">Signal</keyword>
<dbReference type="Pfam" id="PF01738">
    <property type="entry name" value="DLH"/>
    <property type="match status" value="1"/>
</dbReference>
<dbReference type="PANTHER" id="PTHR43037">
    <property type="entry name" value="UNNAMED PRODUCT-RELATED"/>
    <property type="match status" value="1"/>
</dbReference>
<evidence type="ECO:0000313" key="4">
    <source>
        <dbReference type="EMBL" id="KAK3237754.1"/>
    </source>
</evidence>
<keyword evidence="5" id="KW-1185">Reference proteome</keyword>
<feature type="transmembrane region" description="Helical" evidence="2">
    <location>
        <begin position="12"/>
        <end position="28"/>
    </location>
</feature>
<dbReference type="GO" id="GO:0016787">
    <property type="term" value="F:hydrolase activity"/>
    <property type="evidence" value="ECO:0007669"/>
    <property type="project" value="InterPro"/>
</dbReference>
<sequence length="316" mass="34527">MPCCHELSWAQRVSFGIVTVLVGIALLVRQPLRNNGAFFISPGEDRKIQQETLAYSNPLSADQTLRRMPGVAGKQVAVTRKESEVEELGYLLYLPTSWTSTSTPIPLLVFLHGQGESGSDPSEVKLQGPPAVVENEPEGRVAQSFAVLSPQKTPYTNWHDLSEEVHNLTKHVLQTYSLDRQRVYLTGVSNGGFGAWALGAAHPETFAAMVPICGGGDPDTAARLKDLPVWAFHGENDVVIPVESSDKMVEAMKKAGGVEVKYSRIPDAPGRDDPAWSEAGIPTMPGHASWVLAYYGDPGEQVYQWLLSHKRIISKK</sequence>
<dbReference type="Proteomes" id="UP001190700">
    <property type="component" value="Unassembled WGS sequence"/>
</dbReference>
<dbReference type="Gene3D" id="3.40.50.1820">
    <property type="entry name" value="alpha/beta hydrolase"/>
    <property type="match status" value="1"/>
</dbReference>
<feature type="domain" description="Dienelactone hydrolase" evidence="3">
    <location>
        <begin position="170"/>
        <end position="256"/>
    </location>
</feature>
<protein>
    <recommendedName>
        <fullName evidence="3">Dienelactone hydrolase domain-containing protein</fullName>
    </recommendedName>
</protein>
<dbReference type="SUPFAM" id="SSF53474">
    <property type="entry name" value="alpha/beta-Hydrolases"/>
    <property type="match status" value="1"/>
</dbReference>
<accession>A0AAE0BL59</accession>
<dbReference type="InterPro" id="IPR002925">
    <property type="entry name" value="Dienelactn_hydro"/>
</dbReference>
<evidence type="ECO:0000259" key="3">
    <source>
        <dbReference type="Pfam" id="PF01738"/>
    </source>
</evidence>
<dbReference type="AlphaFoldDB" id="A0AAE0BL59"/>
<keyword evidence="2" id="KW-0472">Membrane</keyword>
<evidence type="ECO:0000256" key="1">
    <source>
        <dbReference type="ARBA" id="ARBA00022729"/>
    </source>
</evidence>
<reference evidence="4 5" key="1">
    <citation type="journal article" date="2015" name="Genome Biol. Evol.">
        <title>Comparative Genomics of a Bacterivorous Green Alga Reveals Evolutionary Causalities and Consequences of Phago-Mixotrophic Mode of Nutrition.</title>
        <authorList>
            <person name="Burns J.A."/>
            <person name="Paasch A."/>
            <person name="Narechania A."/>
            <person name="Kim E."/>
        </authorList>
    </citation>
    <scope>NUCLEOTIDE SEQUENCE [LARGE SCALE GENOMIC DNA]</scope>
    <source>
        <strain evidence="4 5">PLY_AMNH</strain>
    </source>
</reference>
<gene>
    <name evidence="4" type="ORF">CYMTET_52192</name>
</gene>
<evidence type="ECO:0000313" key="5">
    <source>
        <dbReference type="Proteomes" id="UP001190700"/>
    </source>
</evidence>
<name>A0AAE0BL59_9CHLO</name>
<keyword evidence="2" id="KW-0812">Transmembrane</keyword>